<dbReference type="InterPro" id="IPR016129">
    <property type="entry name" value="Caspase_his_AS"/>
</dbReference>
<evidence type="ECO:0000256" key="1">
    <source>
        <dbReference type="ARBA" id="ARBA00010134"/>
    </source>
</evidence>
<accession>A0A914HKN2</accession>
<evidence type="ECO:0000256" key="4">
    <source>
        <dbReference type="ARBA" id="ARBA00022801"/>
    </source>
</evidence>
<dbReference type="PRINTS" id="PR00376">
    <property type="entry name" value="IL1BCENZYME"/>
</dbReference>
<dbReference type="InterPro" id="IPR002398">
    <property type="entry name" value="Pept_C14"/>
</dbReference>
<name>A0A914HKN2_GLORO</name>
<dbReference type="InterPro" id="IPR002138">
    <property type="entry name" value="Pept_C14_p10"/>
</dbReference>
<keyword evidence="3" id="KW-0053">Apoptosis</keyword>
<evidence type="ECO:0000256" key="3">
    <source>
        <dbReference type="ARBA" id="ARBA00022703"/>
    </source>
</evidence>
<dbReference type="Proteomes" id="UP000887572">
    <property type="component" value="Unplaced"/>
</dbReference>
<evidence type="ECO:0000259" key="7">
    <source>
        <dbReference type="PROSITE" id="PS50207"/>
    </source>
</evidence>
<proteinExistence type="inferred from homology"/>
<reference evidence="10" key="1">
    <citation type="submission" date="2022-11" db="UniProtKB">
        <authorList>
            <consortium name="WormBaseParasite"/>
        </authorList>
    </citation>
    <scope>IDENTIFICATION</scope>
</reference>
<feature type="compositionally biased region" description="Polar residues" evidence="6">
    <location>
        <begin position="198"/>
        <end position="223"/>
    </location>
</feature>
<keyword evidence="9" id="KW-1185">Reference proteome</keyword>
<dbReference type="PANTHER" id="PTHR47901">
    <property type="entry name" value="CASPASE RECRUITMENT DOMAIN-CONTAINING PROTEIN 18"/>
    <property type="match status" value="1"/>
</dbReference>
<dbReference type="GO" id="GO:0006508">
    <property type="term" value="P:proteolysis"/>
    <property type="evidence" value="ECO:0007669"/>
    <property type="project" value="UniProtKB-KW"/>
</dbReference>
<keyword evidence="4" id="KW-0378">Hydrolase</keyword>
<dbReference type="Gene3D" id="3.40.50.1460">
    <property type="match status" value="1"/>
</dbReference>
<evidence type="ECO:0000259" key="8">
    <source>
        <dbReference type="PROSITE" id="PS50208"/>
    </source>
</evidence>
<dbReference type="PANTHER" id="PTHR47901:SF8">
    <property type="entry name" value="CASPASE-3"/>
    <property type="match status" value="1"/>
</dbReference>
<dbReference type="SUPFAM" id="SSF52129">
    <property type="entry name" value="Caspase-like"/>
    <property type="match status" value="1"/>
</dbReference>
<dbReference type="WBParaSite" id="Gr19_v10_g2012.t1">
    <property type="protein sequence ID" value="Gr19_v10_g2012.t1"/>
    <property type="gene ID" value="Gr19_v10_g2012"/>
</dbReference>
<evidence type="ECO:0000313" key="9">
    <source>
        <dbReference type="Proteomes" id="UP000887572"/>
    </source>
</evidence>
<feature type="region of interest" description="Disordered" evidence="6">
    <location>
        <begin position="194"/>
        <end position="223"/>
    </location>
</feature>
<protein>
    <submittedName>
        <fullName evidence="10">Uncharacterized protein</fullName>
    </submittedName>
</protein>
<feature type="region of interest" description="Disordered" evidence="6">
    <location>
        <begin position="1"/>
        <end position="31"/>
    </location>
</feature>
<evidence type="ECO:0000313" key="10">
    <source>
        <dbReference type="WBParaSite" id="Gr19_v10_g2012.t1"/>
    </source>
</evidence>
<dbReference type="PROSITE" id="PS50207">
    <property type="entry name" value="CASPASE_P10"/>
    <property type="match status" value="1"/>
</dbReference>
<dbReference type="Pfam" id="PF00656">
    <property type="entry name" value="Peptidase_C14"/>
    <property type="match status" value="1"/>
</dbReference>
<evidence type="ECO:0000256" key="2">
    <source>
        <dbReference type="ARBA" id="ARBA00022670"/>
    </source>
</evidence>
<dbReference type="SMART" id="SM00115">
    <property type="entry name" value="CASc"/>
    <property type="match status" value="1"/>
</dbReference>
<feature type="domain" description="Caspase family p10" evidence="7">
    <location>
        <begin position="224"/>
        <end position="312"/>
    </location>
</feature>
<evidence type="ECO:0000256" key="6">
    <source>
        <dbReference type="SAM" id="MobiDB-lite"/>
    </source>
</evidence>
<dbReference type="GO" id="GO:0006915">
    <property type="term" value="P:apoptotic process"/>
    <property type="evidence" value="ECO:0007669"/>
    <property type="project" value="UniProtKB-KW"/>
</dbReference>
<dbReference type="GO" id="GO:0004197">
    <property type="term" value="F:cysteine-type endopeptidase activity"/>
    <property type="evidence" value="ECO:0007669"/>
    <property type="project" value="InterPro"/>
</dbReference>
<organism evidence="9 10">
    <name type="scientific">Globodera rostochiensis</name>
    <name type="common">Golden nematode worm</name>
    <name type="synonym">Heterodera rostochiensis</name>
    <dbReference type="NCBI Taxonomy" id="31243"/>
    <lineage>
        <taxon>Eukaryota</taxon>
        <taxon>Metazoa</taxon>
        <taxon>Ecdysozoa</taxon>
        <taxon>Nematoda</taxon>
        <taxon>Chromadorea</taxon>
        <taxon>Rhabditida</taxon>
        <taxon>Tylenchina</taxon>
        <taxon>Tylenchomorpha</taxon>
        <taxon>Tylenchoidea</taxon>
        <taxon>Heteroderidae</taxon>
        <taxon>Heteroderinae</taxon>
        <taxon>Globodera</taxon>
    </lineage>
</organism>
<dbReference type="AlphaFoldDB" id="A0A914HKN2"/>
<evidence type="ECO:0000256" key="5">
    <source>
        <dbReference type="RuleBase" id="RU003971"/>
    </source>
</evidence>
<dbReference type="PROSITE" id="PS50208">
    <property type="entry name" value="CASPASE_P20"/>
    <property type="match status" value="1"/>
</dbReference>
<comment type="similarity">
    <text evidence="1 5">Belongs to the peptidase C14A family.</text>
</comment>
<dbReference type="InterPro" id="IPR001309">
    <property type="entry name" value="Pept_C14_p20"/>
</dbReference>
<dbReference type="CDD" id="cd00032">
    <property type="entry name" value="CASc"/>
    <property type="match status" value="1"/>
</dbReference>
<dbReference type="PROSITE" id="PS01121">
    <property type="entry name" value="CASPASE_HIS"/>
    <property type="match status" value="1"/>
</dbReference>
<keyword evidence="2" id="KW-0645">Protease</keyword>
<sequence>MPKKTDKVAKRRHEREGTTSQQQEESDSDYEINEQVADGPLTFLINKIKTRKVKSVVDYDTNKKHVYPNFSTPKGHCIIFNNYESEPKPRTGTKLDEASLQRLFESFGYIVHIHKEKTAARMKYLLTSFAHRRFHEHADSCIVCVLTHGDEHVILGRDKQPINVNEFKDLLNGRNAPLLIGKKLFFVQACRGDREETGTGTSNVTAPTKTAADVSTQSRPGPSTTFNVTTNADFLIEFSTCPPFKSWRNTGTGSWWVQTLCTVFGRYGGEEDIYSMFTRVNRLVSEKVRAKKDAPAEEYRQTPEFTSSLTKRSVKKVPSLGTVPSLLLMGLFNTAVHHQNVVDPKTIAGCDHSSSASSSSLPNGNADAFGVDGLCLWCAWLAFESSSSVSIGPKTLKLQIHRILRFILGSLEPAAEAKRKSGTDLAVHFLSGWILWTF</sequence>
<feature type="domain" description="Caspase family p20" evidence="8">
    <location>
        <begin position="73"/>
        <end position="194"/>
    </location>
</feature>
<dbReference type="InterPro" id="IPR015917">
    <property type="entry name" value="Pept_C14A"/>
</dbReference>
<dbReference type="InterPro" id="IPR011600">
    <property type="entry name" value="Pept_C14_caspase"/>
</dbReference>
<dbReference type="InterPro" id="IPR029030">
    <property type="entry name" value="Caspase-like_dom_sf"/>
</dbReference>